<evidence type="ECO:0000256" key="2">
    <source>
        <dbReference type="ARBA" id="ARBA00036080"/>
    </source>
</evidence>
<dbReference type="PANTHER" id="PTHR43174">
    <property type="entry name" value="UDP-N-ACETYLGLUCOSAMINE 2-EPIMERASE"/>
    <property type="match status" value="1"/>
</dbReference>
<dbReference type="InterPro" id="IPR003331">
    <property type="entry name" value="UDP_GlcNAc_Epimerase_2_dom"/>
</dbReference>
<evidence type="ECO:0000256" key="5">
    <source>
        <dbReference type="RuleBase" id="RU003513"/>
    </source>
</evidence>
<dbReference type="GO" id="GO:0008761">
    <property type="term" value="F:UDP-N-acetylglucosamine 2-epimerase activity"/>
    <property type="evidence" value="ECO:0007669"/>
    <property type="project" value="UniProtKB-EC"/>
</dbReference>
<evidence type="ECO:0000256" key="1">
    <source>
        <dbReference type="ARBA" id="ARBA00023235"/>
    </source>
</evidence>
<comment type="similarity">
    <text evidence="3 5">Belongs to the UDP-N-acetylglucosamine 2-epimerase family.</text>
</comment>
<keyword evidence="8" id="KW-1185">Reference proteome</keyword>
<organism evidence="7 8">
    <name type="scientific">Belnapia arida</name>
    <dbReference type="NCBI Taxonomy" id="2804533"/>
    <lineage>
        <taxon>Bacteria</taxon>
        <taxon>Pseudomonadati</taxon>
        <taxon>Pseudomonadota</taxon>
        <taxon>Alphaproteobacteria</taxon>
        <taxon>Acetobacterales</taxon>
        <taxon>Roseomonadaceae</taxon>
        <taxon>Belnapia</taxon>
    </lineage>
</organism>
<protein>
    <recommendedName>
        <fullName evidence="4">UDP-N-acetylglucosamine 2-epimerase (non-hydrolyzing)</fullName>
        <ecNumber evidence="4">5.1.3.14</ecNumber>
    </recommendedName>
</protein>
<evidence type="ECO:0000313" key="7">
    <source>
        <dbReference type="EMBL" id="MBL6079604.1"/>
    </source>
</evidence>
<evidence type="ECO:0000313" key="8">
    <source>
        <dbReference type="Proteomes" id="UP000660885"/>
    </source>
</evidence>
<reference evidence="7 8" key="1">
    <citation type="submission" date="2021-01" db="EMBL/GenBank/DDBJ databases">
        <title>Belnapia mucosa sp. nov. and Belnapia arida sp. nov., isolated from the Tabernas Desert (Almeria, Spain).</title>
        <authorList>
            <person name="Molina-Menor E."/>
            <person name="Vidal-Verdu A."/>
            <person name="Calonge A."/>
            <person name="Satari L."/>
            <person name="Pereto J."/>
            <person name="Porcar M."/>
        </authorList>
    </citation>
    <scope>NUCLEOTIDE SEQUENCE [LARGE SCALE GENOMIC DNA]</scope>
    <source>
        <strain evidence="7 8">T18</strain>
    </source>
</reference>
<evidence type="ECO:0000259" key="6">
    <source>
        <dbReference type="Pfam" id="PF02350"/>
    </source>
</evidence>
<comment type="caution">
    <text evidence="7">The sequence shown here is derived from an EMBL/GenBank/DDBJ whole genome shotgun (WGS) entry which is preliminary data.</text>
</comment>
<dbReference type="RefSeq" id="WP_202832847.1">
    <property type="nucleotide sequence ID" value="NZ_JAETWB010000007.1"/>
</dbReference>
<gene>
    <name evidence="7" type="primary">wecB</name>
    <name evidence="7" type="ORF">JMJ56_16420</name>
</gene>
<dbReference type="EC" id="5.1.3.14" evidence="4"/>
<keyword evidence="1 5" id="KW-0413">Isomerase</keyword>
<feature type="domain" description="UDP-N-acetylglucosamine 2-epimerase" evidence="6">
    <location>
        <begin position="40"/>
        <end position="375"/>
    </location>
</feature>
<dbReference type="Proteomes" id="UP000660885">
    <property type="component" value="Unassembled WGS sequence"/>
</dbReference>
<dbReference type="NCBIfam" id="TIGR00236">
    <property type="entry name" value="wecB"/>
    <property type="match status" value="1"/>
</dbReference>
<evidence type="ECO:0000256" key="3">
    <source>
        <dbReference type="ARBA" id="ARBA00038209"/>
    </source>
</evidence>
<sequence>MSPLDAGDGQTLLPLRVSLIVGTRPEAIKLAPVAIALLAMPEVEPMIWCTGQHAHWAPEMLAHFNLEPSRLMPPPPSGQGLTQMASHILTQMQTSIQDDRPQVMIVQGDTLSAFTGAVAAAYAGLPLVHVEAGLRSGCRKDPFPEEVHRRAIAAFADLHCAPTEAAWQTLIDEKLSASDVLLSGNTVIDALHLIRDLVPANDLTPASMDPARPLIVVTCHRRENWGARYEAVCKAMRQLARRGDCEVAFVTHPNPALSDIARVLLDGQPRLHRLPPLAYPSFMNLLERAALVLTDSGGIQEEAAALGVPTLILRDTTERSEGVAAGIARLVGTVEADIVSAAGGLLDDLPALRASRVPCDAYGDGRAAHRIASAIRERWSDRRTPVVHPQISDPAAALASRLRARA</sequence>
<comment type="catalytic activity">
    <reaction evidence="2">
        <text>UDP-N-acetyl-alpha-D-glucosamine = UDP-N-acetyl-alpha-D-mannosamine</text>
        <dbReference type="Rhea" id="RHEA:17213"/>
        <dbReference type="ChEBI" id="CHEBI:57705"/>
        <dbReference type="ChEBI" id="CHEBI:68623"/>
        <dbReference type="EC" id="5.1.3.14"/>
    </reaction>
</comment>
<dbReference type="CDD" id="cd03786">
    <property type="entry name" value="GTB_UDP-GlcNAc_2-Epimerase"/>
    <property type="match status" value="1"/>
</dbReference>
<dbReference type="PANTHER" id="PTHR43174:SF2">
    <property type="entry name" value="UDP-N-ACETYLGLUCOSAMINE 2-EPIMERASE"/>
    <property type="match status" value="1"/>
</dbReference>
<dbReference type="Gene3D" id="3.40.50.2000">
    <property type="entry name" value="Glycogen Phosphorylase B"/>
    <property type="match status" value="2"/>
</dbReference>
<name>A0ABS1U4L5_9PROT</name>
<dbReference type="InterPro" id="IPR029767">
    <property type="entry name" value="WecB-like"/>
</dbReference>
<dbReference type="Pfam" id="PF02350">
    <property type="entry name" value="Epimerase_2"/>
    <property type="match status" value="1"/>
</dbReference>
<evidence type="ECO:0000256" key="4">
    <source>
        <dbReference type="ARBA" id="ARBA00038858"/>
    </source>
</evidence>
<dbReference type="SUPFAM" id="SSF53756">
    <property type="entry name" value="UDP-Glycosyltransferase/glycogen phosphorylase"/>
    <property type="match status" value="1"/>
</dbReference>
<accession>A0ABS1U4L5</accession>
<dbReference type="EMBL" id="JAETWB010000007">
    <property type="protein sequence ID" value="MBL6079604.1"/>
    <property type="molecule type" value="Genomic_DNA"/>
</dbReference>
<proteinExistence type="inferred from homology"/>